<feature type="compositionally biased region" description="Polar residues" evidence="1">
    <location>
        <begin position="969"/>
        <end position="984"/>
    </location>
</feature>
<dbReference type="GO" id="GO:0043025">
    <property type="term" value="C:neuronal cell body"/>
    <property type="evidence" value="ECO:0007669"/>
    <property type="project" value="TreeGrafter"/>
</dbReference>
<dbReference type="Proteomes" id="UP000325440">
    <property type="component" value="Unassembled WGS sequence"/>
</dbReference>
<reference evidence="4 5" key="1">
    <citation type="submission" date="2019-08" db="EMBL/GenBank/DDBJ databases">
        <authorList>
            <person name="Alioto T."/>
            <person name="Alioto T."/>
            <person name="Gomez Garrido J."/>
        </authorList>
    </citation>
    <scope>NUCLEOTIDE SEQUENCE [LARGE SCALE GENOMIC DNA]</scope>
</reference>
<feature type="compositionally biased region" description="Polar residues" evidence="1">
    <location>
        <begin position="2223"/>
        <end position="2232"/>
    </location>
</feature>
<evidence type="ECO:0000259" key="3">
    <source>
        <dbReference type="Pfam" id="PF25281"/>
    </source>
</evidence>
<dbReference type="OrthoDB" id="5371837at2759"/>
<feature type="compositionally biased region" description="Polar residues" evidence="1">
    <location>
        <begin position="2069"/>
        <end position="2085"/>
    </location>
</feature>
<feature type="compositionally biased region" description="Polar residues" evidence="1">
    <location>
        <begin position="2798"/>
        <end position="2812"/>
    </location>
</feature>
<feature type="compositionally biased region" description="Polar residues" evidence="1">
    <location>
        <begin position="3318"/>
        <end position="3330"/>
    </location>
</feature>
<dbReference type="GO" id="GO:0031114">
    <property type="term" value="P:regulation of microtubule depolymerization"/>
    <property type="evidence" value="ECO:0007669"/>
    <property type="project" value="TreeGrafter"/>
</dbReference>
<feature type="compositionally biased region" description="Polar residues" evidence="1">
    <location>
        <begin position="1134"/>
        <end position="1150"/>
    </location>
</feature>
<feature type="region of interest" description="Disordered" evidence="1">
    <location>
        <begin position="1085"/>
        <end position="1742"/>
    </location>
</feature>
<feature type="compositionally biased region" description="Basic and acidic residues" evidence="1">
    <location>
        <begin position="1981"/>
        <end position="1998"/>
    </location>
</feature>
<feature type="compositionally biased region" description="Polar residues" evidence="1">
    <location>
        <begin position="2386"/>
        <end position="2402"/>
    </location>
</feature>
<feature type="compositionally biased region" description="Basic and acidic residues" evidence="1">
    <location>
        <begin position="1933"/>
        <end position="1945"/>
    </location>
</feature>
<dbReference type="InterPro" id="IPR026074">
    <property type="entry name" value="MAP1"/>
</dbReference>
<feature type="compositionally biased region" description="Basic and acidic residues" evidence="1">
    <location>
        <begin position="2504"/>
        <end position="2521"/>
    </location>
</feature>
<feature type="compositionally biased region" description="Polar residues" evidence="1">
    <location>
        <begin position="1648"/>
        <end position="1661"/>
    </location>
</feature>
<feature type="compositionally biased region" description="Polar residues" evidence="1">
    <location>
        <begin position="2834"/>
        <end position="2848"/>
    </location>
</feature>
<feature type="compositionally biased region" description="Polar residues" evidence="1">
    <location>
        <begin position="1920"/>
        <end position="1932"/>
    </location>
</feature>
<feature type="compositionally biased region" description="Basic and acidic residues" evidence="1">
    <location>
        <begin position="3399"/>
        <end position="3414"/>
    </location>
</feature>
<feature type="compositionally biased region" description="Basic and acidic residues" evidence="1">
    <location>
        <begin position="2580"/>
        <end position="2589"/>
    </location>
</feature>
<dbReference type="Pfam" id="PF23415">
    <property type="entry name" value="MAPB1_N"/>
    <property type="match status" value="1"/>
</dbReference>
<feature type="compositionally biased region" description="Basic and acidic residues" evidence="1">
    <location>
        <begin position="1662"/>
        <end position="1681"/>
    </location>
</feature>
<feature type="compositionally biased region" description="Basic and acidic residues" evidence="1">
    <location>
        <begin position="2022"/>
        <end position="2050"/>
    </location>
</feature>
<feature type="compositionally biased region" description="Polar residues" evidence="1">
    <location>
        <begin position="1440"/>
        <end position="1462"/>
    </location>
</feature>
<feature type="compositionally biased region" description="Polar residues" evidence="1">
    <location>
        <begin position="3223"/>
        <end position="3234"/>
    </location>
</feature>
<feature type="compositionally biased region" description="Basic and acidic residues" evidence="1">
    <location>
        <begin position="2156"/>
        <end position="2167"/>
    </location>
</feature>
<feature type="domain" description="Microtubule-associated protein 1A/B/S-like MBL-like" evidence="3">
    <location>
        <begin position="214"/>
        <end position="474"/>
    </location>
</feature>
<feature type="compositionally biased region" description="Basic and acidic residues" evidence="1">
    <location>
        <begin position="2863"/>
        <end position="2872"/>
    </location>
</feature>
<feature type="compositionally biased region" description="Basic and acidic residues" evidence="1">
    <location>
        <begin position="912"/>
        <end position="945"/>
    </location>
</feature>
<dbReference type="GO" id="GO:0005875">
    <property type="term" value="C:microtubule associated complex"/>
    <property type="evidence" value="ECO:0007669"/>
    <property type="project" value="TreeGrafter"/>
</dbReference>
<dbReference type="InterPro" id="IPR057480">
    <property type="entry name" value="MAP1A/B/S-like_MBL"/>
</dbReference>
<feature type="region of interest" description="Disordered" evidence="1">
    <location>
        <begin position="1754"/>
        <end position="2427"/>
    </location>
</feature>
<feature type="compositionally biased region" description="Polar residues" evidence="1">
    <location>
        <begin position="1178"/>
        <end position="1202"/>
    </location>
</feature>
<feature type="compositionally biased region" description="Polar residues" evidence="1">
    <location>
        <begin position="1232"/>
        <end position="1254"/>
    </location>
</feature>
<feature type="compositionally biased region" description="Basic and acidic residues" evidence="1">
    <location>
        <begin position="2086"/>
        <end position="2098"/>
    </location>
</feature>
<evidence type="ECO:0000313" key="5">
    <source>
        <dbReference type="Proteomes" id="UP000325440"/>
    </source>
</evidence>
<dbReference type="PANTHER" id="PTHR13843">
    <property type="entry name" value="MICROTUBULE-ASSOCIATED PROTEIN"/>
    <property type="match status" value="1"/>
</dbReference>
<dbReference type="GO" id="GO:0000226">
    <property type="term" value="P:microtubule cytoskeleton organization"/>
    <property type="evidence" value="ECO:0007669"/>
    <property type="project" value="InterPro"/>
</dbReference>
<dbReference type="EMBL" id="CABPRJ010001435">
    <property type="protein sequence ID" value="VVC36718.1"/>
    <property type="molecule type" value="Genomic_DNA"/>
</dbReference>
<feature type="compositionally biased region" description="Basic and acidic residues" evidence="1">
    <location>
        <begin position="1255"/>
        <end position="1279"/>
    </location>
</feature>
<feature type="compositionally biased region" description="Basic and acidic residues" evidence="1">
    <location>
        <begin position="1774"/>
        <end position="1791"/>
    </location>
</feature>
<feature type="region of interest" description="Disordered" evidence="1">
    <location>
        <begin position="3397"/>
        <end position="3422"/>
    </location>
</feature>
<feature type="region of interest" description="Disordered" evidence="1">
    <location>
        <begin position="2773"/>
        <end position="2884"/>
    </location>
</feature>
<feature type="compositionally biased region" description="Polar residues" evidence="1">
    <location>
        <begin position="1388"/>
        <end position="1410"/>
    </location>
</feature>
<feature type="compositionally biased region" description="Basic and acidic residues" evidence="1">
    <location>
        <begin position="1359"/>
        <end position="1383"/>
    </location>
</feature>
<dbReference type="GO" id="GO:0045202">
    <property type="term" value="C:synapse"/>
    <property type="evidence" value="ECO:0007669"/>
    <property type="project" value="TreeGrafter"/>
</dbReference>
<feature type="compositionally biased region" description="Polar residues" evidence="1">
    <location>
        <begin position="2168"/>
        <end position="2180"/>
    </location>
</feature>
<feature type="domain" description="Microtubule-associated protein 1B/S N-terminal" evidence="2">
    <location>
        <begin position="17"/>
        <end position="204"/>
    </location>
</feature>
<dbReference type="InterPro" id="IPR056617">
    <property type="entry name" value="MAP1B/S_N"/>
</dbReference>
<feature type="region of interest" description="Disordered" evidence="1">
    <location>
        <begin position="3290"/>
        <end position="3330"/>
    </location>
</feature>
<feature type="compositionally biased region" description="Polar residues" evidence="1">
    <location>
        <begin position="2121"/>
        <end position="2131"/>
    </location>
</feature>
<feature type="region of interest" description="Disordered" evidence="1">
    <location>
        <begin position="2495"/>
        <end position="2744"/>
    </location>
</feature>
<feature type="compositionally biased region" description="Polar residues" evidence="1">
    <location>
        <begin position="2540"/>
        <end position="2555"/>
    </location>
</feature>
<feature type="compositionally biased region" description="Polar residues" evidence="1">
    <location>
        <begin position="1700"/>
        <end position="1722"/>
    </location>
</feature>
<feature type="compositionally biased region" description="Basic and acidic residues" evidence="1">
    <location>
        <begin position="1426"/>
        <end position="1435"/>
    </location>
</feature>
<organism evidence="4 5">
    <name type="scientific">Cinara cedri</name>
    <dbReference type="NCBI Taxonomy" id="506608"/>
    <lineage>
        <taxon>Eukaryota</taxon>
        <taxon>Metazoa</taxon>
        <taxon>Ecdysozoa</taxon>
        <taxon>Arthropoda</taxon>
        <taxon>Hexapoda</taxon>
        <taxon>Insecta</taxon>
        <taxon>Pterygota</taxon>
        <taxon>Neoptera</taxon>
        <taxon>Paraneoptera</taxon>
        <taxon>Hemiptera</taxon>
        <taxon>Sternorrhyncha</taxon>
        <taxon>Aphidomorpha</taxon>
        <taxon>Aphidoidea</taxon>
        <taxon>Aphididae</taxon>
        <taxon>Lachninae</taxon>
        <taxon>Cinara</taxon>
    </lineage>
</organism>
<dbReference type="GO" id="GO:0016358">
    <property type="term" value="P:dendrite development"/>
    <property type="evidence" value="ECO:0007669"/>
    <property type="project" value="TreeGrafter"/>
</dbReference>
<feature type="compositionally biased region" description="Basic and acidic residues" evidence="1">
    <location>
        <begin position="2669"/>
        <end position="2693"/>
    </location>
</feature>
<feature type="compositionally biased region" description="Basic and acidic residues" evidence="1">
    <location>
        <begin position="1798"/>
        <end position="1807"/>
    </location>
</feature>
<feature type="region of interest" description="Disordered" evidence="1">
    <location>
        <begin position="2899"/>
        <end position="2921"/>
    </location>
</feature>
<protein>
    <submittedName>
        <fullName evidence="4">Metallo-beta-lactamase</fullName>
    </submittedName>
</protein>
<feature type="compositionally biased region" description="Basic and acidic residues" evidence="1">
    <location>
        <begin position="2181"/>
        <end position="2198"/>
    </location>
</feature>
<dbReference type="GO" id="GO:0003779">
    <property type="term" value="F:actin binding"/>
    <property type="evidence" value="ECO:0007669"/>
    <property type="project" value="TreeGrafter"/>
</dbReference>
<feature type="compositionally biased region" description="Basic and acidic residues" evidence="1">
    <location>
        <begin position="1203"/>
        <end position="1227"/>
    </location>
</feature>
<feature type="compositionally biased region" description="Polar residues" evidence="1">
    <location>
        <begin position="1544"/>
        <end position="1557"/>
    </location>
</feature>
<feature type="compositionally biased region" description="Low complexity" evidence="1">
    <location>
        <begin position="590"/>
        <end position="606"/>
    </location>
</feature>
<feature type="compositionally biased region" description="Low complexity" evidence="1">
    <location>
        <begin position="616"/>
        <end position="637"/>
    </location>
</feature>
<proteinExistence type="predicted"/>
<feature type="compositionally biased region" description="Polar residues" evidence="1">
    <location>
        <begin position="2652"/>
        <end position="2668"/>
    </location>
</feature>
<feature type="compositionally biased region" description="Polar residues" evidence="1">
    <location>
        <begin position="1760"/>
        <end position="1773"/>
    </location>
</feature>
<feature type="compositionally biased region" description="Basic and acidic residues" evidence="1">
    <location>
        <begin position="1090"/>
        <end position="1109"/>
    </location>
</feature>
<feature type="compositionally biased region" description="Acidic residues" evidence="1">
    <location>
        <begin position="3237"/>
        <end position="3254"/>
    </location>
</feature>
<dbReference type="GO" id="GO:0005829">
    <property type="term" value="C:cytosol"/>
    <property type="evidence" value="ECO:0007669"/>
    <property type="project" value="TreeGrafter"/>
</dbReference>
<feature type="compositionally biased region" description="Polar residues" evidence="1">
    <location>
        <begin position="2279"/>
        <end position="2304"/>
    </location>
</feature>
<dbReference type="GO" id="GO:0030425">
    <property type="term" value="C:dendrite"/>
    <property type="evidence" value="ECO:0007669"/>
    <property type="project" value="TreeGrafter"/>
</dbReference>
<feature type="compositionally biased region" description="Polar residues" evidence="1">
    <location>
        <begin position="1282"/>
        <end position="1306"/>
    </location>
</feature>
<feature type="compositionally biased region" description="Polar residues" evidence="1">
    <location>
        <begin position="1812"/>
        <end position="1834"/>
    </location>
</feature>
<feature type="compositionally biased region" description="Basic and acidic residues" evidence="1">
    <location>
        <begin position="1723"/>
        <end position="1741"/>
    </location>
</feature>
<feature type="region of interest" description="Disordered" evidence="1">
    <location>
        <begin position="584"/>
        <end position="690"/>
    </location>
</feature>
<feature type="compositionally biased region" description="Basic and acidic residues" evidence="1">
    <location>
        <begin position="2712"/>
        <end position="2729"/>
    </location>
</feature>
<dbReference type="Pfam" id="PF25281">
    <property type="entry name" value="MBL_MAP1B"/>
    <property type="match status" value="1"/>
</dbReference>
<feature type="compositionally biased region" description="Basic and acidic residues" evidence="1">
    <location>
        <begin position="986"/>
        <end position="1019"/>
    </location>
</feature>
<evidence type="ECO:0000259" key="2">
    <source>
        <dbReference type="Pfam" id="PF23415"/>
    </source>
</evidence>
<feature type="region of interest" description="Disordered" evidence="1">
    <location>
        <begin position="758"/>
        <end position="821"/>
    </location>
</feature>
<feature type="compositionally biased region" description="Basic and acidic residues" evidence="1">
    <location>
        <begin position="1558"/>
        <end position="1577"/>
    </location>
</feature>
<feature type="compositionally biased region" description="Basic and acidic residues" evidence="1">
    <location>
        <begin position="1497"/>
        <end position="1525"/>
    </location>
</feature>
<feature type="region of interest" description="Disordered" evidence="1">
    <location>
        <begin position="912"/>
        <end position="1060"/>
    </location>
</feature>
<dbReference type="GO" id="GO:0008017">
    <property type="term" value="F:microtubule binding"/>
    <property type="evidence" value="ECO:0007669"/>
    <property type="project" value="InterPro"/>
</dbReference>
<keyword evidence="5" id="KW-1185">Reference proteome</keyword>
<gene>
    <name evidence="4" type="ORF">CINCED_3A022470</name>
</gene>
<feature type="compositionally biased region" description="Polar residues" evidence="1">
    <location>
        <begin position="2594"/>
        <end position="2607"/>
    </location>
</feature>
<feature type="compositionally biased region" description="Basic and acidic residues" evidence="1">
    <location>
        <begin position="1835"/>
        <end position="1859"/>
    </location>
</feature>
<dbReference type="GO" id="GO:0005874">
    <property type="term" value="C:microtubule"/>
    <property type="evidence" value="ECO:0007669"/>
    <property type="project" value="InterPro"/>
</dbReference>
<feature type="compositionally biased region" description="Basic and acidic residues" evidence="1">
    <location>
        <begin position="1463"/>
        <end position="1487"/>
    </location>
</feature>
<evidence type="ECO:0000313" key="4">
    <source>
        <dbReference type="EMBL" id="VVC36718.1"/>
    </source>
</evidence>
<feature type="compositionally biased region" description="Basic and acidic residues" evidence="1">
    <location>
        <begin position="1610"/>
        <end position="1627"/>
    </location>
</feature>
<feature type="compositionally biased region" description="Basic and acidic residues" evidence="1">
    <location>
        <begin position="2556"/>
        <end position="2573"/>
    </location>
</feature>
<feature type="compositionally biased region" description="Polar residues" evidence="1">
    <location>
        <begin position="1965"/>
        <end position="1980"/>
    </location>
</feature>
<feature type="region of interest" description="Disordered" evidence="1">
    <location>
        <begin position="3222"/>
        <end position="3270"/>
    </location>
</feature>
<feature type="compositionally biased region" description="Polar residues" evidence="1">
    <location>
        <begin position="1342"/>
        <end position="1358"/>
    </location>
</feature>
<feature type="compositionally biased region" description="Basic and acidic residues" evidence="1">
    <location>
        <begin position="3307"/>
        <end position="3317"/>
    </location>
</feature>
<accession>A0A5E4N582</accession>
<name>A0A5E4N582_9HEMI</name>
<feature type="compositionally biased region" description="Polar residues" evidence="1">
    <location>
        <begin position="2698"/>
        <end position="2711"/>
    </location>
</feature>
<feature type="compositionally biased region" description="Basic and acidic residues" evidence="1">
    <location>
        <begin position="2348"/>
        <end position="2367"/>
    </location>
</feature>
<feature type="compositionally biased region" description="Basic and acidic residues" evidence="1">
    <location>
        <begin position="1869"/>
        <end position="1897"/>
    </location>
</feature>
<dbReference type="PANTHER" id="PTHR13843:SF12">
    <property type="entry name" value="ATPASE F1_V1_A1 COMPLEX ALPHA_BETA SUBUNIT NUCLEOTIDE-BINDING DOMAIN-CONTAINING PROTEIN"/>
    <property type="match status" value="1"/>
</dbReference>
<feature type="compositionally biased region" description="Polar residues" evidence="1">
    <location>
        <begin position="651"/>
        <end position="661"/>
    </location>
</feature>
<feature type="compositionally biased region" description="Polar residues" evidence="1">
    <location>
        <begin position="2138"/>
        <end position="2150"/>
    </location>
</feature>
<feature type="compositionally biased region" description="Basic and acidic residues" evidence="1">
    <location>
        <begin position="2608"/>
        <end position="2625"/>
    </location>
</feature>
<feature type="compositionally biased region" description="Polar residues" evidence="1">
    <location>
        <begin position="1022"/>
        <end position="1046"/>
    </location>
</feature>
<feature type="compositionally biased region" description="Basic and acidic residues" evidence="1">
    <location>
        <begin position="2246"/>
        <end position="2266"/>
    </location>
</feature>
<feature type="compositionally biased region" description="Basic and acidic residues" evidence="1">
    <location>
        <begin position="774"/>
        <end position="821"/>
    </location>
</feature>
<dbReference type="GO" id="GO:0007409">
    <property type="term" value="P:axonogenesis"/>
    <property type="evidence" value="ECO:0007669"/>
    <property type="project" value="TreeGrafter"/>
</dbReference>
<feature type="compositionally biased region" description="Basic and acidic residues" evidence="1">
    <location>
        <begin position="1151"/>
        <end position="1175"/>
    </location>
</feature>
<sequence>MGNPSDHVETPLTGGYLLIVLAEPRSAEHKLAILKKLTKGLLCWNFEESDVDIATELKAIVNQNIEGEEGKNGEQLFQYASDNLVAEILINPQHGTLVQCVRNLLASFTKYRCIIYTGYSFTENGSWILQDGTFSVADFLDAYKTAEAQRTIRLHENQIRIELHCSADTDWTQASRVKGTRFVLNPPEKIVENESIESLVRWLCDKIEVVELDTLLEGSQVVGNIRFSRPTLYVFPAGQGDSALFGINGFNMLIDGGAGRNSCFWGFARHLDRLDAVLLTRLNSTNLEGIASFLKRKTMSSLYPQIGHFFCNFKTRKQISSPNIEVKEDVLSISLIDTAQSLISDLKQLQLRPHLCYRNINLEPINLYHKVGHGKLDMYVLNPSKDSKEVKDFLTKWNEGDQKLFNPSKDVQFPLPNIISICTLLVWQPANPNTTITRILFPGSSPQNKIFEALERVKHLEFLKHPSCSIKSMSSSTSVTIKSQTTKKTVLEKMIPGETKTIKTMENLEVSAAASNDIIQTAIIPTVPKEGTPKPKSPVEVEKTKTLIKSTVKESINVKPKIEQKYGSITAKVNSNKVIQKSTIMKKPLKLSSKSPPTDKSSPTTPIENQEKIKPIKQVIKPKSTSSTTKSPSSTPSKSKKDEANRKVLVSSRTNSGLRRTQTTKRETKPPVLKNAVELSETASKKDSNVVYKSSLISGSKDKSGEEEDILIIEKVAISPDKLLTPDGKKIVANELDGILTTAKHMITKEKCAEKLSDSGATTAPTMPEDENTTEFKKEISANEYSDKKVEEFKKTKDSLKTPDEVADLPFHEEVDEQKTKFEEKKEIETVAETQEIVQVENAEYVLVSSDSSPEVLKRQVLDTVNLLDNEPDEDSDREDVCEETKETKLIEHLLESTKELSEITEKIDELKKQNEYETIKLESTEQKEGNNKHAQSKELKSIKEDLEEVMEKTILTPTPASQDVIGNEANTTETIVTSRSGSVSHEYESTHKTSVETQESKHSSEAGSLREEPEKSPIHDTASTDTIVKSRSCSISQEQEITHTTSVDKPESKHSSKAGSLCDEHIISPIHDAASTDTIIKSRSGSIGQEHESTHKPSVDKQESKESSKAGSICEEPVKSPIHEAVSIDTIVKSRSGSVSQERGITHTTSVDKLESKHSSEVGSKCDEPEKSPIHDTASTDTIITSRSGSVSQDQEITLKTSVEKQESKEINTADSKFEENVKSPIHDAASTDTIVKSRSGSVSQERGITHTTSVDKLESKHSSEVGSKCDEPEKSPIHDTASTDTIITSRSGSVSQDQDITLKTSVEKPESRHSSKASSLSEEPMKSPIHDAALADTIVKSRSGSVSQDQEITLKTSVEKQESKEINTADSKFEENVKSPIHDAASTDNIVKSRSGSVSQEQESTNKTSVEKQESKEISTAGSKCEEPVKSPIHDAASTDTIVTSRSGSVSQDQEITLKTSVEKQESKEINTADSKFEENVKSPIHDAASTDTIVKSRSDSVSQEHESIHKPSVDKHESKESSKAGSLCEEPVKSPIHDAASTDTIVKSRSGSVSQEHESTHKPFVDKQESKESSKTASLSEEPMKSPIHDAAFADTIVKSRSGSVSQEHESTHKPSVDKQESKASSKASSLCEEPVKSPIHDAASTDTIVKSRSGSVSQEHESTHKPFVDKQESKESSKTASLSEKPVKSPIHDAASTDTIVTSRSGSVSQDQEITLKTSVEKQESKEINTADSKFEENAGSLCEEPIISPIHDAASTDTIVKSRSGSVSQEHESTNKTSVEKQESKEISTAGSKCEEPVKSPIHDAASTDTIVKSRSGSVSQDQEITLKTSVEKQESKEINTADSKFEENVKSPIHDAASTDTIVKSRSDSVSQEHESIHKPSVDKHESKESSKAGSLCEEPVKSPILEAGLTDNIIKSRSGSVSQEQESTHKTSAEKQDTTKAGSLSEDPVKSPIHDAVTTDTIVKSQSDSVSQEQEIKHTTSVDKPESKESSKAGSICEEPIKSPIHDAATTDTILKSRSDSDSQEHVSIHKPSVDKHESKESSKAGSLCEEPVKSPIHDAASTDTIVKSRSGSVSQEQESTHKTSVEKQDTTKAGSLSEDPVKSPIHDAAATDTIVQSRSGSVSQEKESTHTTSFEKQGTTKPGSFDDENVKSTIHDEATTHTIVKSRSGSVSQEHEIIHTTSVDKPETKHSSKASSLSEEPIKSPIHDAALTDTIVKSRSGSVSQEHESTKKTSVGKQESKEINTADSKFEENVKSPIHDAASTDIIVKSRSASTDTIVKSRSGSVSQDQEITLKTSAEKPKSTHSSKAGSLSEEPMKSPIHDAAFADTIVKSRSGSVSQEHESTHKLSVDKQESKESSKAGSLCEEPIISPIHDAASTDTIIKSRSGSVSQDQEIALKTSVEKPESKHSSKTVCLTEEPVKSPIHDAVSTDTIITSRSGSVSQDQDITLKTSVEIQESKEISTAGSKYEEPIKSLIHEAATADTIVKSRSGSVSQEHEIKHTTSVDKPESNHSSKACSLSEEPVKSPIHDTASTDTIVKSRSGSVSQDHESTNKTSVEKQESKEISTAGSKCEEPVKSPIHDAASTDTIVKSRSGSVSQEHESTNKTSVEKPESRHSSKAGSLSEESMKSPIHDTALADTIVKSRSGSVSQDQEITLKTSVEKQESKEINTADSKFEENVKSPIHDAASTDTIVKSRSGSVSQEHESTHKPSVDKQESKEISTAGSKCEEPVKSLIHDAASTDTIAKSGSGSVSLDLEGTYTVTTDTQETKASSKADSVSEEPVKSPTHKTVNTIGKTATTITEADKPCSETSCTKESFCHDNTESSVVSNGTKSIFSEQENKETVLSCGTEKTLPDKHDSKISTKAHSVGGETPDLEINSKINIISSRSNSVGYDSEKQKSPSPGRISSPVFEESQKISVEQNKSIFSTLSDNITNSSDSVEKRVEEVSKPLGRIGSMCDEIAKFLTDDDKKTSKMIVPESVLGSASEFITHQSNIEESKIHSETIFKSDDNINSLTSVKNACILSNNSISSENDVKNALQLETKVQIDAKNDNVNKLNKDDCLPITNISVSNIKSPNISIPLIEETDKTGKMNVAQMIEKHIDDKSSTKKIVIEAVESKDLKGDHLLLNKTSDEYISKPSTVLIEHAVKTCDEKNIDDDCNSTVSTIGGKQSLGIILNSDDLGVTNDIVMQLKRDVHETLHQFSSEYIIPFTPQSEPSISRSAMNVDDDDDDEDDRNETDDDVPGSPMSTGPSPVPMQLDNRHVEMNIDFNKALQEHRTTRGEDLTTTETNGNHVTETKTTDHDNINRNQGTSSDTVQSWGKPLGLPPVQSINNNGFDPIREWGKPLGLPSPTQPVHDLAETQTLSSKTTPKKNVKKAVDNKPIMNIMDKDGQNRIRRSESPSKLRSRSSSRMSRINPVYLDLIYVPHHGNSKYISADFFKRIRARNYVFSGTDPSKEVLNALIEGKQAWEDQDLEVTIIPTYDTDTLSQWVAENEDLLAKLKIDLSPSASRCTIKLQDHNTSCSAYRLEF</sequence>
<evidence type="ECO:0000256" key="1">
    <source>
        <dbReference type="SAM" id="MobiDB-lite"/>
    </source>
</evidence>